<dbReference type="AlphaFoldDB" id="A0AB32XCB9"/>
<protein>
    <recommendedName>
        <fullName evidence="11">ABC transmembrane type-1 domain-containing protein</fullName>
    </recommendedName>
</protein>
<dbReference type="InterPro" id="IPR000515">
    <property type="entry name" value="MetI-like"/>
</dbReference>
<proteinExistence type="inferred from homology"/>
<feature type="coiled-coil region" evidence="10">
    <location>
        <begin position="477"/>
        <end position="504"/>
    </location>
</feature>
<dbReference type="CDD" id="cd06261">
    <property type="entry name" value="TM_PBP2"/>
    <property type="match status" value="1"/>
</dbReference>
<feature type="domain" description="ABC transmembrane type-1" evidence="11">
    <location>
        <begin position="798"/>
        <end position="1025"/>
    </location>
</feature>
<evidence type="ECO:0000256" key="6">
    <source>
        <dbReference type="ARBA" id="ARBA00022692"/>
    </source>
</evidence>
<dbReference type="Proteomes" id="UP000007473">
    <property type="component" value="Chromosome"/>
</dbReference>
<comment type="subcellular location">
    <subcellularLocation>
        <location evidence="1 9">Cell membrane</location>
        <topology evidence="1 9">Multi-pass membrane protein</topology>
    </subcellularLocation>
</comment>
<dbReference type="PROSITE" id="PS50928">
    <property type="entry name" value="ABC_TM1"/>
    <property type="match status" value="1"/>
</dbReference>
<keyword evidence="10" id="KW-0175">Coiled coil</keyword>
<dbReference type="SUPFAM" id="SSF161098">
    <property type="entry name" value="MetI-like"/>
    <property type="match status" value="1"/>
</dbReference>
<feature type="transmembrane region" description="Helical" evidence="9">
    <location>
        <begin position="1007"/>
        <end position="1029"/>
    </location>
</feature>
<comment type="similarity">
    <text evidence="2">Belongs to the binding-protein-dependent transport system permease family. MalFG subfamily.</text>
</comment>
<reference evidence="12 13" key="1">
    <citation type="journal article" date="2011" name="J. Bacteriol.">
        <title>Genome sequence of the repetitive-sequence-rich Mycoplasma fermentans strain M64.</title>
        <authorList>
            <person name="Shu H.W."/>
            <person name="Liu T.T."/>
            <person name="Chang H.Y."/>
            <person name="Liu Y.M."/>
            <person name="Wu K.M."/>
            <person name="Shu H.Y."/>
            <person name="Tsai S.F."/>
            <person name="Hsiao K.J."/>
            <person name="Hu W.S."/>
            <person name="Ng W.V."/>
        </authorList>
    </citation>
    <scope>NUCLEOTIDE SEQUENCE [LARGE SCALE GENOMIC DNA]</scope>
    <source>
        <strain evidence="12 13">M64</strain>
    </source>
</reference>
<feature type="transmembrane region" description="Helical" evidence="9">
    <location>
        <begin position="934"/>
        <end position="955"/>
    </location>
</feature>
<keyword evidence="3 9" id="KW-0813">Transport</keyword>
<evidence type="ECO:0000256" key="4">
    <source>
        <dbReference type="ARBA" id="ARBA00022475"/>
    </source>
</evidence>
<feature type="transmembrane region" description="Helical" evidence="9">
    <location>
        <begin position="621"/>
        <end position="642"/>
    </location>
</feature>
<keyword evidence="6 9" id="KW-0812">Transmembrane</keyword>
<organism evidence="12 13">
    <name type="scientific">Mycoplasmopsis fermentans (strain M64)</name>
    <name type="common">Mycoplasma fermentans</name>
    <dbReference type="NCBI Taxonomy" id="943945"/>
    <lineage>
        <taxon>Bacteria</taxon>
        <taxon>Bacillati</taxon>
        <taxon>Mycoplasmatota</taxon>
        <taxon>Mycoplasmoidales</taxon>
        <taxon>Metamycoplasmataceae</taxon>
        <taxon>Mycoplasmopsis</taxon>
    </lineage>
</organism>
<dbReference type="Gene3D" id="1.10.3720.10">
    <property type="entry name" value="MetI-like"/>
    <property type="match status" value="1"/>
</dbReference>
<dbReference type="GO" id="GO:0015423">
    <property type="term" value="F:ABC-type maltose transporter activity"/>
    <property type="evidence" value="ECO:0007669"/>
    <property type="project" value="TreeGrafter"/>
</dbReference>
<dbReference type="RefSeq" id="WP_013527016.1">
    <property type="nucleotide sequence ID" value="NC_014921.1"/>
</dbReference>
<dbReference type="PANTHER" id="PTHR47314">
    <property type="entry name" value="MALTOSE/MALTODEXTRIN TRANSPORT SYSTEM PERMEASE PROTEIN MALF"/>
    <property type="match status" value="1"/>
</dbReference>
<evidence type="ECO:0000313" key="12">
    <source>
        <dbReference type="EMBL" id="ADV34710.1"/>
    </source>
</evidence>
<evidence type="ECO:0000256" key="8">
    <source>
        <dbReference type="ARBA" id="ARBA00023136"/>
    </source>
</evidence>
<keyword evidence="8 9" id="KW-0472">Membrane</keyword>
<dbReference type="InterPro" id="IPR035906">
    <property type="entry name" value="MetI-like_sf"/>
</dbReference>
<evidence type="ECO:0000256" key="2">
    <source>
        <dbReference type="ARBA" id="ARBA00009047"/>
    </source>
</evidence>
<evidence type="ECO:0000256" key="7">
    <source>
        <dbReference type="ARBA" id="ARBA00022989"/>
    </source>
</evidence>
<dbReference type="PANTHER" id="PTHR47314:SF1">
    <property type="entry name" value="MALTOSE_MALTODEXTRIN TRANSPORT SYSTEM PERMEASE PROTEIN MALF"/>
    <property type="match status" value="1"/>
</dbReference>
<feature type="coiled-coil region" evidence="10">
    <location>
        <begin position="268"/>
        <end position="295"/>
    </location>
</feature>
<evidence type="ECO:0000256" key="9">
    <source>
        <dbReference type="RuleBase" id="RU363032"/>
    </source>
</evidence>
<dbReference type="GO" id="GO:0042956">
    <property type="term" value="P:maltodextrin transmembrane transport"/>
    <property type="evidence" value="ECO:0007669"/>
    <property type="project" value="TreeGrafter"/>
</dbReference>
<feature type="transmembrane region" description="Helical" evidence="9">
    <location>
        <begin position="723"/>
        <end position="750"/>
    </location>
</feature>
<feature type="transmembrane region" description="Helical" evidence="9">
    <location>
        <begin position="833"/>
        <end position="853"/>
    </location>
</feature>
<evidence type="ECO:0000259" key="11">
    <source>
        <dbReference type="PROSITE" id="PS50928"/>
    </source>
</evidence>
<evidence type="ECO:0000256" key="10">
    <source>
        <dbReference type="SAM" id="Coils"/>
    </source>
</evidence>
<sequence length="1036" mass="120718">MEKLKLFNWYGEEFDTILSEEQDTLKAYKHHVRNVVNRRIDKINSQMKINKNLFLRARTKLQDNLKRELSSLYAAYSNKIKAIKDAIKKISFADNEISMIKYEIKALIKEKKALKKYVLEFQKSLRLTADIDEKKNELLEELKQKTIKEENKILSKYALFNITLKYLKHNSDLDFDINKIKNYLHKQELKILNTLEDPKSYFQNFYQKLEKRRLELIEKRNSLNHKYQNNKFIELKIYKANKYNIKLETNQKNLALEYEYNQKAELQKQEVKAYKKEAYAKIEEHKNEIKRVEKGNIEKIKKIKQNGKSKIKIVNQNFKQQLKKIDDLVATRNYQQYLEFLAKNNFIDSNKDESIKITKKSVLQSFKKNKQLVYNDKKTSALAKIFKKLFFGFFNTKSLKKEFEWLLKSELYFKESAIYEKYSYEGNYKKELALALKERAINAEQVRLKFLYEKVLAIYETKLNSLNLSSNENSNILKEQVRNKEQYQSEKELVSNKKKQLYNQYLETVKQTALRYKNKEISKQAFKHSKMEAKIDYNEKRYELKLQTNSLKNKEILSTWFFRRQAEMKVVSKIYESKVNEAVKTVPIECTRNIKWLAAIISFIFPGLSELIFFKQKTKGILLLLVTTLLYAIFIPFSFGAYTTGIDGMEGILSFIDLGARHFNSSMGIFRDARRYLFGGVISVIILTIVLIYFTVCSIIAFRTAKLMEEGSRPSKWSYTKRWLNTSGFPWMISITGWILMLFIVLAPIITSVLISFTDYGYMHQAPTQTSSWVGLKQWGLWWIYRNNGILTALERIIGWTFIWTIASTLCPISLGIILAILANNNRLKGRKFFRLIFIIPWAIPAFVMLYFLRSAFVNGTTGYINMILLKLHFVNRPIEWLNNITSARAILIVVQTWIAYAFIFMLVTGNLQAIPKDIYEAASIDGAKNYHKFFKLTLPSLLLAIAPMLIGQFVGAFNNFTTISIFSGGGPAFAKPTAYQEGATDILISFIYKLATGAVKIESDQAFAAALTTLAALLSIAVAARGFIKSMTRRD</sequence>
<feature type="transmembrane region" description="Helical" evidence="9">
    <location>
        <begin position="797"/>
        <end position="821"/>
    </location>
</feature>
<feature type="transmembrane region" description="Helical" evidence="9">
    <location>
        <begin position="596"/>
        <end position="614"/>
    </location>
</feature>
<keyword evidence="4" id="KW-1003">Cell membrane</keyword>
<evidence type="ECO:0000256" key="1">
    <source>
        <dbReference type="ARBA" id="ARBA00004651"/>
    </source>
</evidence>
<feature type="transmembrane region" description="Helical" evidence="9">
    <location>
        <begin position="890"/>
        <end position="913"/>
    </location>
</feature>
<dbReference type="EMBL" id="CP002458">
    <property type="protein sequence ID" value="ADV34710.1"/>
    <property type="molecule type" value="Genomic_DNA"/>
</dbReference>
<accession>A0AB32XCB9</accession>
<feature type="transmembrane region" description="Helical" evidence="9">
    <location>
        <begin position="676"/>
        <end position="702"/>
    </location>
</feature>
<dbReference type="GO" id="GO:1990060">
    <property type="term" value="C:maltose transport complex"/>
    <property type="evidence" value="ECO:0007669"/>
    <property type="project" value="TreeGrafter"/>
</dbReference>
<evidence type="ECO:0000256" key="3">
    <source>
        <dbReference type="ARBA" id="ARBA00022448"/>
    </source>
</evidence>
<evidence type="ECO:0000313" key="13">
    <source>
        <dbReference type="Proteomes" id="UP000007473"/>
    </source>
</evidence>
<name>A0AB32XCB9_MYCFM</name>
<dbReference type="KEGG" id="mfm:MfeM64YM_0712"/>
<keyword evidence="5" id="KW-0762">Sugar transport</keyword>
<keyword evidence="7 9" id="KW-1133">Transmembrane helix</keyword>
<evidence type="ECO:0000256" key="5">
    <source>
        <dbReference type="ARBA" id="ARBA00022597"/>
    </source>
</evidence>
<gene>
    <name evidence="12" type="ordered locus">MfeM64YM_0712</name>
</gene>
<dbReference type="Pfam" id="PF00528">
    <property type="entry name" value="BPD_transp_1"/>
    <property type="match status" value="1"/>
</dbReference>